<keyword evidence="3" id="KW-1185">Reference proteome</keyword>
<dbReference type="Proteomes" id="UP000245119">
    <property type="component" value="Linkage Group LG3"/>
</dbReference>
<dbReference type="AlphaFoldDB" id="A0A2T7PK81"/>
<gene>
    <name evidence="2" type="ORF">C0Q70_05107</name>
</gene>
<sequence>MAPETLFIDDELFKGHTTECGRRHNSGLHRLPNAEDRSLTSPVDEQDEASDESAVVSKEEVNCSLTMVVGKKKVPGWAEGWHSENVPWAPQCRSSQPLWLPGLGLRARQKGWWANNHILQSTACSQPQNKAANFFRFNESEVGAWRGEAFH</sequence>
<reference evidence="2 3" key="1">
    <citation type="submission" date="2018-04" db="EMBL/GenBank/DDBJ databases">
        <title>The genome of golden apple snail Pomacea canaliculata provides insight into stress tolerance and invasive adaptation.</title>
        <authorList>
            <person name="Liu C."/>
            <person name="Liu B."/>
            <person name="Ren Y."/>
            <person name="Zhang Y."/>
            <person name="Wang H."/>
            <person name="Li S."/>
            <person name="Jiang F."/>
            <person name="Yin L."/>
            <person name="Zhang G."/>
            <person name="Qian W."/>
            <person name="Fan W."/>
        </authorList>
    </citation>
    <scope>NUCLEOTIDE SEQUENCE [LARGE SCALE GENOMIC DNA]</scope>
    <source>
        <strain evidence="2">SZHN2017</strain>
        <tissue evidence="2">Muscle</tissue>
    </source>
</reference>
<proteinExistence type="predicted"/>
<dbReference type="EMBL" id="PZQS01000003">
    <property type="protein sequence ID" value="PVD33846.1"/>
    <property type="molecule type" value="Genomic_DNA"/>
</dbReference>
<name>A0A2T7PK81_POMCA</name>
<evidence type="ECO:0000313" key="3">
    <source>
        <dbReference type="Proteomes" id="UP000245119"/>
    </source>
</evidence>
<protein>
    <submittedName>
        <fullName evidence="2">Uncharacterized protein</fullName>
    </submittedName>
</protein>
<evidence type="ECO:0000256" key="1">
    <source>
        <dbReference type="SAM" id="MobiDB-lite"/>
    </source>
</evidence>
<feature type="region of interest" description="Disordered" evidence="1">
    <location>
        <begin position="20"/>
        <end position="56"/>
    </location>
</feature>
<organism evidence="2 3">
    <name type="scientific">Pomacea canaliculata</name>
    <name type="common">Golden apple snail</name>
    <dbReference type="NCBI Taxonomy" id="400727"/>
    <lineage>
        <taxon>Eukaryota</taxon>
        <taxon>Metazoa</taxon>
        <taxon>Spiralia</taxon>
        <taxon>Lophotrochozoa</taxon>
        <taxon>Mollusca</taxon>
        <taxon>Gastropoda</taxon>
        <taxon>Caenogastropoda</taxon>
        <taxon>Architaenioglossa</taxon>
        <taxon>Ampullarioidea</taxon>
        <taxon>Ampullariidae</taxon>
        <taxon>Pomacea</taxon>
    </lineage>
</organism>
<evidence type="ECO:0000313" key="2">
    <source>
        <dbReference type="EMBL" id="PVD33846.1"/>
    </source>
</evidence>
<comment type="caution">
    <text evidence="2">The sequence shown here is derived from an EMBL/GenBank/DDBJ whole genome shotgun (WGS) entry which is preliminary data.</text>
</comment>
<accession>A0A2T7PK81</accession>